<dbReference type="EMBL" id="BKCP01000558">
    <property type="protein sequence ID" value="GER25920.1"/>
    <property type="molecule type" value="Genomic_DNA"/>
</dbReference>
<evidence type="ECO:0000259" key="4">
    <source>
        <dbReference type="Pfam" id="PF14432"/>
    </source>
</evidence>
<protein>
    <submittedName>
        <fullName evidence="5">Pentatricopeptide repeat-containing protein</fullName>
    </submittedName>
</protein>
<feature type="repeat" description="PPR" evidence="3">
    <location>
        <begin position="444"/>
        <end position="478"/>
    </location>
</feature>
<gene>
    <name evidence="5" type="ORF">STAS_01519</name>
</gene>
<dbReference type="InterPro" id="IPR011990">
    <property type="entry name" value="TPR-like_helical_dom_sf"/>
</dbReference>
<dbReference type="Proteomes" id="UP000325081">
    <property type="component" value="Unassembled WGS sequence"/>
</dbReference>
<dbReference type="GO" id="GO:0008270">
    <property type="term" value="F:zinc ion binding"/>
    <property type="evidence" value="ECO:0007669"/>
    <property type="project" value="InterPro"/>
</dbReference>
<evidence type="ECO:0000256" key="1">
    <source>
        <dbReference type="ARBA" id="ARBA00006643"/>
    </source>
</evidence>
<dbReference type="NCBIfam" id="TIGR00756">
    <property type="entry name" value="PPR"/>
    <property type="match status" value="3"/>
</dbReference>
<keyword evidence="2" id="KW-0677">Repeat</keyword>
<reference evidence="6" key="1">
    <citation type="journal article" date="2019" name="Curr. Biol.">
        <title>Genome Sequence of Striga asiatica Provides Insight into the Evolution of Plant Parasitism.</title>
        <authorList>
            <person name="Yoshida S."/>
            <person name="Kim S."/>
            <person name="Wafula E.K."/>
            <person name="Tanskanen J."/>
            <person name="Kim Y.M."/>
            <person name="Honaas L."/>
            <person name="Yang Z."/>
            <person name="Spallek T."/>
            <person name="Conn C.E."/>
            <person name="Ichihashi Y."/>
            <person name="Cheong K."/>
            <person name="Cui S."/>
            <person name="Der J.P."/>
            <person name="Gundlach H."/>
            <person name="Jiao Y."/>
            <person name="Hori C."/>
            <person name="Ishida J.K."/>
            <person name="Kasahara H."/>
            <person name="Kiba T."/>
            <person name="Kim M.S."/>
            <person name="Koo N."/>
            <person name="Laohavisit A."/>
            <person name="Lee Y.H."/>
            <person name="Lumba S."/>
            <person name="McCourt P."/>
            <person name="Mortimer J.C."/>
            <person name="Mutuku J.M."/>
            <person name="Nomura T."/>
            <person name="Sasaki-Sekimoto Y."/>
            <person name="Seto Y."/>
            <person name="Wang Y."/>
            <person name="Wakatake T."/>
            <person name="Sakakibara H."/>
            <person name="Demura T."/>
            <person name="Yamaguchi S."/>
            <person name="Yoneyama K."/>
            <person name="Manabe R.I."/>
            <person name="Nelson D.C."/>
            <person name="Schulman A.H."/>
            <person name="Timko M.P."/>
            <person name="dePamphilis C.W."/>
            <person name="Choi D."/>
            <person name="Shirasu K."/>
        </authorList>
    </citation>
    <scope>NUCLEOTIDE SEQUENCE [LARGE SCALE GENOMIC DNA]</scope>
    <source>
        <strain evidence="6">cv. UVA1</strain>
    </source>
</reference>
<proteinExistence type="inferred from homology"/>
<dbReference type="InterPro" id="IPR046848">
    <property type="entry name" value="E_motif"/>
</dbReference>
<dbReference type="InterPro" id="IPR002885">
    <property type="entry name" value="PPR_rpt"/>
</dbReference>
<dbReference type="Pfam" id="PF14432">
    <property type="entry name" value="DYW_deaminase"/>
    <property type="match status" value="1"/>
</dbReference>
<comment type="similarity">
    <text evidence="1">Belongs to the PPR family. PCMP-H subfamily.</text>
</comment>
<feature type="repeat" description="PPR" evidence="3">
    <location>
        <begin position="581"/>
        <end position="615"/>
    </location>
</feature>
<dbReference type="FunFam" id="1.25.40.10:FF:001093">
    <property type="entry name" value="Pentatricopeptide repeat-containing protein At2g34400"/>
    <property type="match status" value="1"/>
</dbReference>
<feature type="repeat" description="PPR" evidence="3">
    <location>
        <begin position="231"/>
        <end position="265"/>
    </location>
</feature>
<dbReference type="PANTHER" id="PTHR47926">
    <property type="entry name" value="PENTATRICOPEPTIDE REPEAT-CONTAINING PROTEIN"/>
    <property type="match status" value="1"/>
</dbReference>
<dbReference type="Pfam" id="PF01535">
    <property type="entry name" value="PPR"/>
    <property type="match status" value="2"/>
</dbReference>
<dbReference type="FunFam" id="1.25.40.10:FF:000285">
    <property type="entry name" value="Pentatricopeptide repeat-containing protein, chloroplastic"/>
    <property type="match status" value="1"/>
</dbReference>
<comment type="caution">
    <text evidence="5">The sequence shown here is derived from an EMBL/GenBank/DDBJ whole genome shotgun (WGS) entry which is preliminary data.</text>
</comment>
<organism evidence="5 6">
    <name type="scientific">Striga asiatica</name>
    <name type="common">Asiatic witchweed</name>
    <name type="synonym">Buchnera asiatica</name>
    <dbReference type="NCBI Taxonomy" id="4170"/>
    <lineage>
        <taxon>Eukaryota</taxon>
        <taxon>Viridiplantae</taxon>
        <taxon>Streptophyta</taxon>
        <taxon>Embryophyta</taxon>
        <taxon>Tracheophyta</taxon>
        <taxon>Spermatophyta</taxon>
        <taxon>Magnoliopsida</taxon>
        <taxon>eudicotyledons</taxon>
        <taxon>Gunneridae</taxon>
        <taxon>Pentapetalae</taxon>
        <taxon>asterids</taxon>
        <taxon>lamiids</taxon>
        <taxon>Lamiales</taxon>
        <taxon>Orobanchaceae</taxon>
        <taxon>Buchnereae</taxon>
        <taxon>Striga</taxon>
    </lineage>
</organism>
<evidence type="ECO:0000313" key="5">
    <source>
        <dbReference type="EMBL" id="GER25920.1"/>
    </source>
</evidence>
<evidence type="ECO:0000313" key="6">
    <source>
        <dbReference type="Proteomes" id="UP000325081"/>
    </source>
</evidence>
<dbReference type="PROSITE" id="PS51375">
    <property type="entry name" value="PPR"/>
    <property type="match status" value="4"/>
</dbReference>
<dbReference type="Pfam" id="PF13812">
    <property type="entry name" value="PPR_3"/>
    <property type="match status" value="1"/>
</dbReference>
<evidence type="ECO:0000256" key="3">
    <source>
        <dbReference type="PROSITE-ProRule" id="PRU00708"/>
    </source>
</evidence>
<dbReference type="AlphaFoldDB" id="A0A5A7NZK7"/>
<sequence length="742" mass="82247">MASLPPPVVVGNSTIKLDPEFKKVSTFSPPFEKKNYGEKHSCSLGSEFSNALTSILEAGARKPKSSCYVPLLQECLEPNSASRVEPLHAHMMKTGFSEDLFPMTLLINVYAKRGSMVAARKVFDTLPNRNVVTWTTLMTGYVHNSQPKSAIPVFMEMLEVGFFPTNYTLGTILNACLSLCDIGLGKQIHAYAIKLGLEHDESILNVLYSLYTKCRSLDMALSVFTRTKEKNVISCTALITACGENGNSAMGLDTFVQMLEMGVLPNEITLTSVLSLCCTAQALDLGTQVHGLTTKLGYGSDIPVMTAVMYLYLKSGFVSWARKIFDGMSGFGLVTWNAMIAGYGDMSILVEDRVSAYLCGVEALKIFQRMSRSGLKPDFYTYSSMLTVCSSLVALEQGEQVHAQIIKTGISSEMVVGTALVNMYNKCGSILRACRAFTEMRGRSLISWTTMITALAQHGYSLQALDLFDDMRFVGVRPNRVTFVGVLSACSQSGLVDRALTYYEMMQNTYKIRPVVGHLGSMVDLFVRLGRIDEAFDFIKKSNTAPNEFVWSVLIAGCRVQGKMDSAFYAAQQLLQLKPKDPEMYFQLLNMYLSAGRWEDVARVRKMMKDEKVDKVADWSWTSIRDKVYAFKSGDKKRHEGDGVGEFLEDLVVRAREIGYEAELGSEVVGHSERMAVAFGLLNTSGNAQVRVVKKIGMCRDCHSFMKTVSVLMSRTIVVRDSKRLHQFSQGQCSCKDFGGFV</sequence>
<dbReference type="SUPFAM" id="SSF48452">
    <property type="entry name" value="TPR-like"/>
    <property type="match status" value="1"/>
</dbReference>
<evidence type="ECO:0000256" key="2">
    <source>
        <dbReference type="ARBA" id="ARBA00022737"/>
    </source>
</evidence>
<dbReference type="InterPro" id="IPR032867">
    <property type="entry name" value="DYW_dom"/>
</dbReference>
<dbReference type="GO" id="GO:0003723">
    <property type="term" value="F:RNA binding"/>
    <property type="evidence" value="ECO:0007669"/>
    <property type="project" value="InterPro"/>
</dbReference>
<keyword evidence="6" id="KW-1185">Reference proteome</keyword>
<feature type="domain" description="DYW" evidence="4">
    <location>
        <begin position="667"/>
        <end position="738"/>
    </location>
</feature>
<dbReference type="Pfam" id="PF13041">
    <property type="entry name" value="PPR_2"/>
    <property type="match status" value="3"/>
</dbReference>
<dbReference type="FunFam" id="1.25.40.10:FF:000227">
    <property type="entry name" value="Pentatricopeptide repeat-containing protein At3g13880"/>
    <property type="match status" value="1"/>
</dbReference>
<feature type="repeat" description="PPR" evidence="3">
    <location>
        <begin position="130"/>
        <end position="164"/>
    </location>
</feature>
<dbReference type="GO" id="GO:0009451">
    <property type="term" value="P:RNA modification"/>
    <property type="evidence" value="ECO:0007669"/>
    <property type="project" value="InterPro"/>
</dbReference>
<dbReference type="OrthoDB" id="744580at2759"/>
<dbReference type="Pfam" id="PF20431">
    <property type="entry name" value="E_motif"/>
    <property type="match status" value="1"/>
</dbReference>
<name>A0A5A7NZK7_STRAF</name>
<dbReference type="InterPro" id="IPR046960">
    <property type="entry name" value="PPR_At4g14850-like_plant"/>
</dbReference>
<dbReference type="Gene3D" id="1.25.40.10">
    <property type="entry name" value="Tetratricopeptide repeat domain"/>
    <property type="match status" value="5"/>
</dbReference>
<accession>A0A5A7NZK7</accession>
<dbReference type="PANTHER" id="PTHR47926:SF480">
    <property type="entry name" value="TETRATRICOPEPTIDE REPEAT-LIKE SUPERFAMILY PROTEIN ISOFORM 1"/>
    <property type="match status" value="1"/>
</dbReference>